<keyword evidence="2" id="KW-1185">Reference proteome</keyword>
<dbReference type="InterPro" id="IPR036102">
    <property type="entry name" value="OsmC/Ohrsf"/>
</dbReference>
<protein>
    <recommendedName>
        <fullName evidence="3">OsmC family protein</fullName>
    </recommendedName>
</protein>
<proteinExistence type="predicted"/>
<organism evidence="1 2">
    <name type="scientific">Pseudomonas asuensis</name>
    <dbReference type="NCBI Taxonomy" id="1825787"/>
    <lineage>
        <taxon>Bacteria</taxon>
        <taxon>Pseudomonadati</taxon>
        <taxon>Pseudomonadota</taxon>
        <taxon>Gammaproteobacteria</taxon>
        <taxon>Pseudomonadales</taxon>
        <taxon>Pseudomonadaceae</taxon>
        <taxon>Pseudomonas</taxon>
    </lineage>
</organism>
<accession>A0ABQ2GVV7</accession>
<dbReference type="EMBL" id="BMNW01000006">
    <property type="protein sequence ID" value="GGM16227.1"/>
    <property type="molecule type" value="Genomic_DNA"/>
</dbReference>
<dbReference type="SUPFAM" id="SSF82784">
    <property type="entry name" value="OsmC-like"/>
    <property type="match status" value="1"/>
</dbReference>
<evidence type="ECO:0008006" key="3">
    <source>
        <dbReference type="Google" id="ProtNLM"/>
    </source>
</evidence>
<dbReference type="Proteomes" id="UP000616499">
    <property type="component" value="Unassembled WGS sequence"/>
</dbReference>
<evidence type="ECO:0000313" key="2">
    <source>
        <dbReference type="Proteomes" id="UP000616499"/>
    </source>
</evidence>
<name>A0ABQ2GVV7_9PSED</name>
<dbReference type="InterPro" id="IPR015946">
    <property type="entry name" value="KH_dom-like_a/b"/>
</dbReference>
<dbReference type="PANTHER" id="PTHR39624:SF2">
    <property type="entry name" value="OSMC-LIKE PROTEIN"/>
    <property type="match status" value="1"/>
</dbReference>
<dbReference type="Pfam" id="PF02566">
    <property type="entry name" value="OsmC"/>
    <property type="match status" value="1"/>
</dbReference>
<dbReference type="InterPro" id="IPR003718">
    <property type="entry name" value="OsmC/Ohr_fam"/>
</dbReference>
<dbReference type="PANTHER" id="PTHR39624">
    <property type="entry name" value="PROTEIN INVOLVED IN RIMO-MEDIATED BETA-METHYLTHIOLATION OF RIBOSOMAL PROTEIN S12 YCAO"/>
    <property type="match status" value="1"/>
</dbReference>
<dbReference type="RefSeq" id="WP_188866839.1">
    <property type="nucleotide sequence ID" value="NZ_BMNW01000006.1"/>
</dbReference>
<reference evidence="2" key="1">
    <citation type="journal article" date="2019" name="Int. J. Syst. Evol. Microbiol.">
        <title>The Global Catalogue of Microorganisms (GCM) 10K type strain sequencing project: providing services to taxonomists for standard genome sequencing and annotation.</title>
        <authorList>
            <consortium name="The Broad Institute Genomics Platform"/>
            <consortium name="The Broad Institute Genome Sequencing Center for Infectious Disease"/>
            <person name="Wu L."/>
            <person name="Ma J."/>
        </authorList>
    </citation>
    <scope>NUCLEOTIDE SEQUENCE [LARGE SCALE GENOMIC DNA]</scope>
    <source>
        <strain evidence="2">JCM 13501</strain>
    </source>
</reference>
<sequence length="138" mass="15028">MTHTVTAMLGPVPYRVTLTEGTHRWLADLDLAETGHTGPDPHELLLSSLGACTAITLGLYAKRKGWSIEEAHVVLTIVSEGGAPHTTRIERDIELLGALDHEQRLRLLEVANACPIHKLLHGTVDIETRLMEEVAGDA</sequence>
<comment type="caution">
    <text evidence="1">The sequence shown here is derived from an EMBL/GenBank/DDBJ whole genome shotgun (WGS) entry which is preliminary data.</text>
</comment>
<evidence type="ECO:0000313" key="1">
    <source>
        <dbReference type="EMBL" id="GGM16227.1"/>
    </source>
</evidence>
<gene>
    <name evidence="1" type="ORF">GCM10009425_28900</name>
</gene>
<dbReference type="Gene3D" id="3.30.300.20">
    <property type="match status" value="1"/>
</dbReference>